<dbReference type="AlphaFoldDB" id="A0A0G1FA32"/>
<dbReference type="STRING" id="1618747.UW02_C0014G0007"/>
<keyword evidence="1" id="KW-0547">Nucleotide-binding</keyword>
<dbReference type="GO" id="GO:0005524">
    <property type="term" value="F:ATP binding"/>
    <property type="evidence" value="ECO:0007669"/>
    <property type="project" value="UniProtKB-KW"/>
</dbReference>
<organism evidence="4 5">
    <name type="scientific">Candidatus Nomurabacteria bacterium GW2011_GWB1_43_7</name>
    <dbReference type="NCBI Taxonomy" id="1618747"/>
    <lineage>
        <taxon>Bacteria</taxon>
        <taxon>Candidatus Nomuraibacteriota</taxon>
    </lineage>
</organism>
<dbReference type="GO" id="GO:0003677">
    <property type="term" value="F:DNA binding"/>
    <property type="evidence" value="ECO:0007669"/>
    <property type="project" value="UniProtKB-KW"/>
</dbReference>
<evidence type="ECO:0000256" key="1">
    <source>
        <dbReference type="ARBA" id="ARBA00022741"/>
    </source>
</evidence>
<proteinExistence type="predicted"/>
<dbReference type="GO" id="GO:0006302">
    <property type="term" value="P:double-strand break repair"/>
    <property type="evidence" value="ECO:0007669"/>
    <property type="project" value="TreeGrafter"/>
</dbReference>
<dbReference type="GO" id="GO:0006310">
    <property type="term" value="P:DNA recombination"/>
    <property type="evidence" value="ECO:0007669"/>
    <property type="project" value="TreeGrafter"/>
</dbReference>
<keyword evidence="3" id="KW-0238">DNA-binding</keyword>
<dbReference type="PANTHER" id="PTHR30580">
    <property type="entry name" value="PRIMOSOMAL PROTEIN N"/>
    <property type="match status" value="1"/>
</dbReference>
<gene>
    <name evidence="4" type="ORF">UW02_C0014G0007</name>
</gene>
<dbReference type="PANTHER" id="PTHR30580:SF0">
    <property type="entry name" value="PRIMOSOMAL PROTEIN N"/>
    <property type="match status" value="1"/>
</dbReference>
<dbReference type="GO" id="GO:0006270">
    <property type="term" value="P:DNA replication initiation"/>
    <property type="evidence" value="ECO:0007669"/>
    <property type="project" value="TreeGrafter"/>
</dbReference>
<dbReference type="Proteomes" id="UP000034751">
    <property type="component" value="Unassembled WGS sequence"/>
</dbReference>
<accession>A0A0G1FA32</accession>
<name>A0A0G1FA32_9BACT</name>
<evidence type="ECO:0000313" key="5">
    <source>
        <dbReference type="Proteomes" id="UP000034751"/>
    </source>
</evidence>
<dbReference type="EMBL" id="LCGS01000014">
    <property type="protein sequence ID" value="KKT19166.1"/>
    <property type="molecule type" value="Genomic_DNA"/>
</dbReference>
<keyword evidence="2" id="KW-0067">ATP-binding</keyword>
<protein>
    <submittedName>
        <fullName evidence="4">Primosomal protein N</fullName>
    </submittedName>
</protein>
<dbReference type="GO" id="GO:0043138">
    <property type="term" value="F:3'-5' DNA helicase activity"/>
    <property type="evidence" value="ECO:0007669"/>
    <property type="project" value="TreeGrafter"/>
</dbReference>
<comment type="caution">
    <text evidence="4">The sequence shown here is derived from an EMBL/GenBank/DDBJ whole genome shotgun (WGS) entry which is preliminary data.</text>
</comment>
<evidence type="ECO:0000313" key="4">
    <source>
        <dbReference type="EMBL" id="KKT19166.1"/>
    </source>
</evidence>
<sequence>MSEKIIQIVFSMIGNTSEKLIIQTKNEKDEVIRAIESENFLPFVRGELEERKKFGYPPFKRFIKITYLGDKEQTKKAKETLEEIFKEYSPEIFSGFVSQLKGKFVTNALIKTDPQKWSLLEISHNSSIDEILLDKLLYLPSNFEILVDPEDLL</sequence>
<evidence type="ECO:0000256" key="3">
    <source>
        <dbReference type="ARBA" id="ARBA00023125"/>
    </source>
</evidence>
<reference evidence="4 5" key="1">
    <citation type="journal article" date="2015" name="Nature">
        <title>rRNA introns, odd ribosomes, and small enigmatic genomes across a large radiation of phyla.</title>
        <authorList>
            <person name="Brown C.T."/>
            <person name="Hug L.A."/>
            <person name="Thomas B.C."/>
            <person name="Sharon I."/>
            <person name="Castelle C.J."/>
            <person name="Singh A."/>
            <person name="Wilkins M.J."/>
            <person name="Williams K.H."/>
            <person name="Banfield J.F."/>
        </authorList>
    </citation>
    <scope>NUCLEOTIDE SEQUENCE [LARGE SCALE GENOMIC DNA]</scope>
</reference>
<evidence type="ECO:0000256" key="2">
    <source>
        <dbReference type="ARBA" id="ARBA00022840"/>
    </source>
</evidence>